<dbReference type="RefSeq" id="YP_009001635.1">
    <property type="nucleotide sequence ID" value="NC_023426.1"/>
</dbReference>
<protein>
    <submittedName>
        <fullName evidence="2">Uncharacterized protein</fullName>
    </submittedName>
</protein>
<dbReference type="Proteomes" id="UP000174145">
    <property type="component" value="Segment"/>
</dbReference>
<dbReference type="KEGG" id="vg:18263591"/>
<evidence type="ECO:0000256" key="1">
    <source>
        <dbReference type="SAM" id="Phobius"/>
    </source>
</evidence>
<accession>W6JIX9</accession>
<evidence type="ECO:0000313" key="2">
    <source>
        <dbReference type="EMBL" id="BAO49522.1"/>
    </source>
</evidence>
<organism evidence="2 3">
    <name type="scientific">Alphaentomopoxvirus acuprea</name>
    <dbReference type="NCBI Taxonomy" id="62099"/>
    <lineage>
        <taxon>Viruses</taxon>
        <taxon>Varidnaviria</taxon>
        <taxon>Bamfordvirae</taxon>
        <taxon>Nucleocytoviricota</taxon>
        <taxon>Pokkesviricetes</taxon>
        <taxon>Chitovirales</taxon>
        <taxon>Poxviridae</taxon>
        <taxon>Entomopoxvirinae</taxon>
        <taxon>Alphaentomopoxvirus</taxon>
    </lineage>
</organism>
<keyword evidence="1" id="KW-0472">Membrane</keyword>
<evidence type="ECO:0000313" key="3">
    <source>
        <dbReference type="Proteomes" id="UP000174145"/>
    </source>
</evidence>
<keyword evidence="1" id="KW-1133">Transmembrane helix</keyword>
<name>W6JIX9_9POXV</name>
<sequence length="102" mass="11333">MGANMLKLSLTIFMIICIDYSITGRVIVNRNNKVSSKMHTPPSVKKIPPCGWAIINCCVPGSNSVNHNCFERMGCPGPFWDSSPCDNVYVKYAIKLALNYYA</sequence>
<dbReference type="GeneID" id="18263591"/>
<keyword evidence="1" id="KW-0812">Transmembrane</keyword>
<feature type="transmembrane region" description="Helical" evidence="1">
    <location>
        <begin position="6"/>
        <end position="28"/>
    </location>
</feature>
<dbReference type="EMBL" id="AP013055">
    <property type="protein sequence ID" value="BAO49522.1"/>
    <property type="molecule type" value="Genomic_DNA"/>
</dbReference>
<keyword evidence="3" id="KW-1185">Reference proteome</keyword>
<proteinExistence type="predicted"/>
<reference evidence="2 3" key="1">
    <citation type="journal article" date="2014" name="Virology">
        <title>The complete genome sequence of the Alphaentomopoxvirus Anomala cuprea entomopoxvirus, including its terminal hairpin loop sequences, suggests a potentially unique mode of apoptosis inhibition and mode of DNA replication.</title>
        <authorList>
            <person name="Mitsuhashi W."/>
            <person name="Miyamoto K."/>
            <person name="Wada S."/>
        </authorList>
    </citation>
    <scope>NUCLEOTIDE SEQUENCE [LARGE SCALE GENOMIC DNA]</scope>
    <source>
        <strain evidence="2">CV6M</strain>
    </source>
</reference>